<dbReference type="GO" id="GO:0005634">
    <property type="term" value="C:nucleus"/>
    <property type="evidence" value="ECO:0007669"/>
    <property type="project" value="TreeGrafter"/>
</dbReference>
<dbReference type="PRINTS" id="PR01875">
    <property type="entry name" value="ETOFAMILY"/>
</dbReference>
<feature type="compositionally biased region" description="Basic and acidic residues" evidence="5">
    <location>
        <begin position="1"/>
        <end position="28"/>
    </location>
</feature>
<protein>
    <recommendedName>
        <fullName evidence="6">MYND-type domain-containing protein</fullName>
    </recommendedName>
</protein>
<sequence length="434" mass="48517">HLHTDKHDSVKSEVNENGKRPSPDRPEDMTLELPHESSSPAKRHHGNFRLSPVSNCKGSPDSGLNTVFGNPTRYLDVTKSRDAHNRDRLGWEHVEHDRSEEEKDRERHISNCSLKSCEPFSQFERLNNDWRHVESMLNCIIGMVDKTKKAISVLQERNIRDSEQLSPWSRKHADIISSNIKIFSGDAMTYTLKQTEDRLSEVRRNTEDVIQDVSRQAMFELQETVSSADSKTTDFITTERLKMERILEDTKTQIQSDLFQSLSLQKESTESCWNCGRKAYETCSGCSMARYCGSFCQHKDWDNHHLVCGKTHIISAAETRVVRRVAVATSTVATTGVDLGRNIMGTSLSKESPSPDQTSPCLSHSSSVNTNLVTKDNTLVTRSSPVVTSTHSPSTPSPRTLSPTKLNTNNSTSESSHVGSSAYKTSSADKTSSA</sequence>
<dbReference type="Gene3D" id="6.10.250.230">
    <property type="match status" value="1"/>
</dbReference>
<dbReference type="InterPro" id="IPR014896">
    <property type="entry name" value="NHR2"/>
</dbReference>
<feature type="domain" description="MYND-type" evidence="6">
    <location>
        <begin position="272"/>
        <end position="308"/>
    </location>
</feature>
<feature type="compositionally biased region" description="Polar residues" evidence="5">
    <location>
        <begin position="405"/>
        <end position="434"/>
    </location>
</feature>
<evidence type="ECO:0000259" key="6">
    <source>
        <dbReference type="PROSITE" id="PS50865"/>
    </source>
</evidence>
<organism evidence="7">
    <name type="scientific">Arion vulgaris</name>
    <dbReference type="NCBI Taxonomy" id="1028688"/>
    <lineage>
        <taxon>Eukaryota</taxon>
        <taxon>Metazoa</taxon>
        <taxon>Spiralia</taxon>
        <taxon>Lophotrochozoa</taxon>
        <taxon>Mollusca</taxon>
        <taxon>Gastropoda</taxon>
        <taxon>Heterobranchia</taxon>
        <taxon>Euthyneura</taxon>
        <taxon>Panpulmonata</taxon>
        <taxon>Eupulmonata</taxon>
        <taxon>Stylommatophora</taxon>
        <taxon>Helicina</taxon>
        <taxon>Arionoidea</taxon>
        <taxon>Arionidae</taxon>
        <taxon>Arion</taxon>
    </lineage>
</organism>
<dbReference type="FunFam" id="6.10.140.2220:FF:000001">
    <property type="entry name" value="CBFA2/RUNX1 translocation partner 3"/>
    <property type="match status" value="1"/>
</dbReference>
<feature type="non-terminal residue" evidence="7">
    <location>
        <position position="1"/>
    </location>
</feature>
<evidence type="ECO:0000256" key="3">
    <source>
        <dbReference type="ARBA" id="ARBA00022833"/>
    </source>
</evidence>
<feature type="region of interest" description="Disordered" evidence="5">
    <location>
        <begin position="1"/>
        <end position="64"/>
    </location>
</feature>
<dbReference type="Pfam" id="PF08788">
    <property type="entry name" value="NHR2"/>
    <property type="match status" value="1"/>
</dbReference>
<name>A0A0B6ZV15_9EUPU</name>
<evidence type="ECO:0000256" key="2">
    <source>
        <dbReference type="ARBA" id="ARBA00022771"/>
    </source>
</evidence>
<evidence type="ECO:0000256" key="1">
    <source>
        <dbReference type="ARBA" id="ARBA00022723"/>
    </source>
</evidence>
<dbReference type="InterPro" id="IPR002893">
    <property type="entry name" value="Znf_MYND"/>
</dbReference>
<accession>A0A0B6ZV15</accession>
<dbReference type="AlphaFoldDB" id="A0A0B6ZV15"/>
<keyword evidence="2 4" id="KW-0863">Zinc-finger</keyword>
<dbReference type="Pfam" id="PF01753">
    <property type="entry name" value="zf-MYND"/>
    <property type="match status" value="1"/>
</dbReference>
<keyword evidence="3" id="KW-0862">Zinc</keyword>
<dbReference type="PANTHER" id="PTHR10379:SF14">
    <property type="entry name" value="NERVY, ISOFORM D"/>
    <property type="match status" value="1"/>
</dbReference>
<evidence type="ECO:0000256" key="4">
    <source>
        <dbReference type="PROSITE-ProRule" id="PRU00134"/>
    </source>
</evidence>
<evidence type="ECO:0000313" key="7">
    <source>
        <dbReference type="EMBL" id="CEK71676.1"/>
    </source>
</evidence>
<evidence type="ECO:0000256" key="5">
    <source>
        <dbReference type="SAM" id="MobiDB-lite"/>
    </source>
</evidence>
<dbReference type="PANTHER" id="PTHR10379">
    <property type="entry name" value="MTG8 ETO EIGHT TWENTY ONE PROTEIN"/>
    <property type="match status" value="1"/>
</dbReference>
<dbReference type="GO" id="GO:0003714">
    <property type="term" value="F:transcription corepressor activity"/>
    <property type="evidence" value="ECO:0007669"/>
    <property type="project" value="InterPro"/>
</dbReference>
<dbReference type="PROSITE" id="PS01360">
    <property type="entry name" value="ZF_MYND_1"/>
    <property type="match status" value="1"/>
</dbReference>
<gene>
    <name evidence="7" type="primary">ORF79388</name>
</gene>
<proteinExistence type="predicted"/>
<feature type="compositionally biased region" description="Polar residues" evidence="5">
    <location>
        <begin position="52"/>
        <end position="64"/>
    </location>
</feature>
<feature type="region of interest" description="Disordered" evidence="5">
    <location>
        <begin position="344"/>
        <end position="434"/>
    </location>
</feature>
<dbReference type="GO" id="GO:0008270">
    <property type="term" value="F:zinc ion binding"/>
    <property type="evidence" value="ECO:0007669"/>
    <property type="project" value="UniProtKB-KW"/>
</dbReference>
<dbReference type="SUPFAM" id="SSF144232">
    <property type="entry name" value="HIT/MYND zinc finger-like"/>
    <property type="match status" value="1"/>
</dbReference>
<keyword evidence="1" id="KW-0479">Metal-binding</keyword>
<reference evidence="7" key="1">
    <citation type="submission" date="2014-12" db="EMBL/GenBank/DDBJ databases">
        <title>Insight into the proteome of Arion vulgaris.</title>
        <authorList>
            <person name="Aradska J."/>
            <person name="Bulat T."/>
            <person name="Smidak R."/>
            <person name="Sarate P."/>
            <person name="Gangsoo J."/>
            <person name="Sialana F."/>
            <person name="Bilban M."/>
            <person name="Lubec G."/>
        </authorList>
    </citation>
    <scope>NUCLEOTIDE SEQUENCE</scope>
    <source>
        <tissue evidence="7">Skin</tissue>
    </source>
</reference>
<feature type="compositionally biased region" description="Low complexity" evidence="5">
    <location>
        <begin position="378"/>
        <end position="404"/>
    </location>
</feature>
<dbReference type="Gene3D" id="6.10.140.2220">
    <property type="match status" value="1"/>
</dbReference>
<dbReference type="EMBL" id="HACG01024811">
    <property type="protein sequence ID" value="CEK71676.1"/>
    <property type="molecule type" value="Transcribed_RNA"/>
</dbReference>
<feature type="compositionally biased region" description="Polar residues" evidence="5">
    <location>
        <begin position="344"/>
        <end position="377"/>
    </location>
</feature>
<dbReference type="InterPro" id="IPR013289">
    <property type="entry name" value="CBFA2T1/2/3"/>
</dbReference>
<dbReference type="PROSITE" id="PS50865">
    <property type="entry name" value="ZF_MYND_2"/>
    <property type="match status" value="1"/>
</dbReference>